<gene>
    <name evidence="1" type="ORF">K435DRAFT_127585</name>
    <name evidence="2" type="ORF">K435DRAFT_72716</name>
</gene>
<dbReference type="AlphaFoldDB" id="A0A4S8M4J7"/>
<evidence type="ECO:0000313" key="3">
    <source>
        <dbReference type="Proteomes" id="UP000297245"/>
    </source>
</evidence>
<reference evidence="2 3" key="1">
    <citation type="journal article" date="2019" name="Nat. Ecol. Evol.">
        <title>Megaphylogeny resolves global patterns of mushroom evolution.</title>
        <authorList>
            <person name="Varga T."/>
            <person name="Krizsan K."/>
            <person name="Foldi C."/>
            <person name="Dima B."/>
            <person name="Sanchez-Garcia M."/>
            <person name="Sanchez-Ramirez S."/>
            <person name="Szollosi G.J."/>
            <person name="Szarkandi J.G."/>
            <person name="Papp V."/>
            <person name="Albert L."/>
            <person name="Andreopoulos W."/>
            <person name="Angelini C."/>
            <person name="Antonin V."/>
            <person name="Barry K.W."/>
            <person name="Bougher N.L."/>
            <person name="Buchanan P."/>
            <person name="Buyck B."/>
            <person name="Bense V."/>
            <person name="Catcheside P."/>
            <person name="Chovatia M."/>
            <person name="Cooper J."/>
            <person name="Damon W."/>
            <person name="Desjardin D."/>
            <person name="Finy P."/>
            <person name="Geml J."/>
            <person name="Haridas S."/>
            <person name="Hughes K."/>
            <person name="Justo A."/>
            <person name="Karasinski D."/>
            <person name="Kautmanova I."/>
            <person name="Kiss B."/>
            <person name="Kocsube S."/>
            <person name="Kotiranta H."/>
            <person name="LaButti K.M."/>
            <person name="Lechner B.E."/>
            <person name="Liimatainen K."/>
            <person name="Lipzen A."/>
            <person name="Lukacs Z."/>
            <person name="Mihaltcheva S."/>
            <person name="Morgado L.N."/>
            <person name="Niskanen T."/>
            <person name="Noordeloos M.E."/>
            <person name="Ohm R.A."/>
            <person name="Ortiz-Santana B."/>
            <person name="Ovrebo C."/>
            <person name="Racz N."/>
            <person name="Riley R."/>
            <person name="Savchenko A."/>
            <person name="Shiryaev A."/>
            <person name="Soop K."/>
            <person name="Spirin V."/>
            <person name="Szebenyi C."/>
            <person name="Tomsovsky M."/>
            <person name="Tulloss R.E."/>
            <person name="Uehling J."/>
            <person name="Grigoriev I.V."/>
            <person name="Vagvolgyi C."/>
            <person name="Papp T."/>
            <person name="Martin F.M."/>
            <person name="Miettinen O."/>
            <person name="Hibbett D.S."/>
            <person name="Nagy L.G."/>
        </authorList>
    </citation>
    <scope>NUCLEOTIDE SEQUENCE [LARGE SCALE GENOMIC DNA]</scope>
    <source>
        <strain evidence="2 3">CBS 962.96</strain>
    </source>
</reference>
<organism evidence="2 3">
    <name type="scientific">Dendrothele bispora (strain CBS 962.96)</name>
    <dbReference type="NCBI Taxonomy" id="1314807"/>
    <lineage>
        <taxon>Eukaryota</taxon>
        <taxon>Fungi</taxon>
        <taxon>Dikarya</taxon>
        <taxon>Basidiomycota</taxon>
        <taxon>Agaricomycotina</taxon>
        <taxon>Agaricomycetes</taxon>
        <taxon>Agaricomycetidae</taxon>
        <taxon>Agaricales</taxon>
        <taxon>Agaricales incertae sedis</taxon>
        <taxon>Dendrothele</taxon>
    </lineage>
</organism>
<evidence type="ECO:0000313" key="2">
    <source>
        <dbReference type="EMBL" id="THU97107.1"/>
    </source>
</evidence>
<dbReference type="EMBL" id="ML179199">
    <property type="protein sequence ID" value="THU95435.1"/>
    <property type="molecule type" value="Genomic_DNA"/>
</dbReference>
<dbReference type="Proteomes" id="UP000297245">
    <property type="component" value="Unassembled WGS sequence"/>
</dbReference>
<name>A0A4S8M4J7_DENBC</name>
<accession>A0A4S8M4J7</accession>
<dbReference type="EMBL" id="ML179162">
    <property type="protein sequence ID" value="THU97107.1"/>
    <property type="molecule type" value="Genomic_DNA"/>
</dbReference>
<protein>
    <submittedName>
        <fullName evidence="2">Uncharacterized protein</fullName>
    </submittedName>
</protein>
<proteinExistence type="predicted"/>
<keyword evidence="3" id="KW-1185">Reference proteome</keyword>
<evidence type="ECO:0000313" key="1">
    <source>
        <dbReference type="EMBL" id="THU95435.1"/>
    </source>
</evidence>
<sequence length="167" mass="19198">MSNPPRSPNLLDLHHLSPRHRRYPYPSGHLLSTLHHNPHSRFRSSSRHLFLVDRDHHCIGFTNHSDRREERAFVVSCFDRYLVDFSGVYDDILLWGFGLGKGGRRSLRRKCKGKEDKGQEKWLLGWCCMGRFSLGWIGSVSGSGAPRQISETTPHVTPPLNFALFSF</sequence>